<dbReference type="NCBIfam" id="TIGR00762">
    <property type="entry name" value="DegV"/>
    <property type="match status" value="1"/>
</dbReference>
<organism evidence="3 4">
    <name type="scientific">Jeotgalibaca arthritidis</name>
    <dbReference type="NCBI Taxonomy" id="1868794"/>
    <lineage>
        <taxon>Bacteria</taxon>
        <taxon>Bacillati</taxon>
        <taxon>Bacillota</taxon>
        <taxon>Bacilli</taxon>
        <taxon>Lactobacillales</taxon>
        <taxon>Carnobacteriaceae</taxon>
        <taxon>Jeotgalibaca</taxon>
    </lineage>
</organism>
<dbReference type="PANTHER" id="PTHR33434">
    <property type="entry name" value="DEGV DOMAIN-CONTAINING PROTEIN DR_1986-RELATED"/>
    <property type="match status" value="1"/>
</dbReference>
<dbReference type="PANTHER" id="PTHR33434:SF3">
    <property type="entry name" value="DEGV DOMAIN-CONTAINING PROTEIN YITS"/>
    <property type="match status" value="1"/>
</dbReference>
<proteinExistence type="predicted"/>
<dbReference type="InterPro" id="IPR003797">
    <property type="entry name" value="DegV"/>
</dbReference>
<dbReference type="GO" id="GO:0008289">
    <property type="term" value="F:lipid binding"/>
    <property type="evidence" value="ECO:0007669"/>
    <property type="project" value="UniProtKB-KW"/>
</dbReference>
<comment type="function">
    <text evidence="1">May bind long-chain fatty acids, such as palmitate, and may play a role in lipid transport or fatty acid metabolism.</text>
</comment>
<keyword evidence="4" id="KW-1185">Reference proteome</keyword>
<dbReference type="KEGG" id="jar:G7057_00805"/>
<evidence type="ECO:0000256" key="1">
    <source>
        <dbReference type="ARBA" id="ARBA00003238"/>
    </source>
</evidence>
<dbReference type="Pfam" id="PF02645">
    <property type="entry name" value="DegV"/>
    <property type="match status" value="1"/>
</dbReference>
<name>A0A6G7K7C1_9LACT</name>
<dbReference type="Proteomes" id="UP000501451">
    <property type="component" value="Chromosome"/>
</dbReference>
<dbReference type="InterPro" id="IPR050270">
    <property type="entry name" value="DegV_domain_contain"/>
</dbReference>
<evidence type="ECO:0000256" key="2">
    <source>
        <dbReference type="ARBA" id="ARBA00023121"/>
    </source>
</evidence>
<dbReference type="PROSITE" id="PS51482">
    <property type="entry name" value="DEGV"/>
    <property type="match status" value="1"/>
</dbReference>
<gene>
    <name evidence="3" type="ORF">G7057_00805</name>
</gene>
<accession>A0A6G7K7C1</accession>
<evidence type="ECO:0000313" key="3">
    <source>
        <dbReference type="EMBL" id="QII81150.1"/>
    </source>
</evidence>
<dbReference type="AlphaFoldDB" id="A0A6G7K7C1"/>
<reference evidence="3 4" key="1">
    <citation type="journal article" date="2017" name="Int. J. Syst. Evol. Microbiol.">
        <title>Jeotgalibaca porci sp. nov. and Jeotgalibaca arthritidis sp. nov., isolated from pigs, and emended description of the genus Jeotgalibaca.</title>
        <authorList>
            <person name="Zamora L."/>
            <person name="Perez-Sancho M."/>
            <person name="Dominguez L."/>
            <person name="Fernandez-Garayzabal J.F."/>
            <person name="Vela A.I."/>
        </authorList>
    </citation>
    <scope>NUCLEOTIDE SEQUENCE [LARGE SCALE GENOMIC DNA]</scope>
    <source>
        <strain evidence="3 4">CECT 9157</strain>
    </source>
</reference>
<dbReference type="EMBL" id="CP049740">
    <property type="protein sequence ID" value="QII81150.1"/>
    <property type="molecule type" value="Genomic_DNA"/>
</dbReference>
<evidence type="ECO:0000313" key="4">
    <source>
        <dbReference type="Proteomes" id="UP000501451"/>
    </source>
</evidence>
<keyword evidence="2" id="KW-0446">Lipid-binding</keyword>
<dbReference type="RefSeq" id="WP_166160591.1">
    <property type="nucleotide sequence ID" value="NZ_CP049740.1"/>
</dbReference>
<protein>
    <submittedName>
        <fullName evidence="3">DegV family protein</fullName>
    </submittedName>
</protein>
<dbReference type="SUPFAM" id="SSF82549">
    <property type="entry name" value="DAK1/DegV-like"/>
    <property type="match status" value="1"/>
</dbReference>
<dbReference type="InterPro" id="IPR043168">
    <property type="entry name" value="DegV_C"/>
</dbReference>
<sequence>MMKILCDSASDLSLSYIEENNIHLFPLTISIGEDEYRDIFEITTDKIYDSILAGIRPKTSQVSLSEFVDQFSAMAKAGESGIYISLSSKLSGTHQTALLAYRAVKEDYPDFDLRIVDSKSGSIGTGVIVIEAVDYLQAGKDLDTIENRLLFMADNLMTLFTITDLNYLAEGGRISKTSASIGSLLQINPVLVLVDGAVEVAEKIRGKKRVVKRILDILDEEADQLSLQTVGIAYSNDLESKEKLEAAIADKFSPKAIVARPVGATIGSHTGLGTLGVTFLKKYS</sequence>
<dbReference type="Gene3D" id="3.30.1180.10">
    <property type="match status" value="1"/>
</dbReference>
<dbReference type="Gene3D" id="3.40.50.10170">
    <property type="match status" value="1"/>
</dbReference>